<name>A0A2Z6RU58_9GLOM</name>
<reference evidence="3 5" key="1">
    <citation type="submission" date="2017-11" db="EMBL/GenBank/DDBJ databases">
        <title>The genome of Rhizophagus clarus HR1 reveals common genetic basis of auxotrophy among arbuscular mycorrhizal fungi.</title>
        <authorList>
            <person name="Kobayashi Y."/>
        </authorList>
    </citation>
    <scope>NUCLEOTIDE SEQUENCE [LARGE SCALE GENOMIC DNA]</scope>
    <source>
        <strain evidence="3 5">HR1</strain>
    </source>
</reference>
<evidence type="ECO:0000313" key="5">
    <source>
        <dbReference type="Proteomes" id="UP000247702"/>
    </source>
</evidence>
<reference evidence="4" key="2">
    <citation type="submission" date="2019-10" db="EMBL/GenBank/DDBJ databases">
        <title>Conservation and host-specific expression of non-tandemly repeated heterogenous ribosome RNA gene in arbuscular mycorrhizal fungi.</title>
        <authorList>
            <person name="Maeda T."/>
            <person name="Kobayashi Y."/>
            <person name="Nakagawa T."/>
            <person name="Ezawa T."/>
            <person name="Yamaguchi K."/>
            <person name="Bino T."/>
            <person name="Nishimoto Y."/>
            <person name="Shigenobu S."/>
            <person name="Kawaguchi M."/>
        </authorList>
    </citation>
    <scope>NUCLEOTIDE SEQUENCE</scope>
    <source>
        <strain evidence="4">HR1</strain>
    </source>
</reference>
<dbReference type="PROSITE" id="PS50879">
    <property type="entry name" value="RNASE_H_1"/>
    <property type="match status" value="1"/>
</dbReference>
<dbReference type="EMBL" id="BEXD01004028">
    <property type="protein sequence ID" value="GBC05771.1"/>
    <property type="molecule type" value="Genomic_DNA"/>
</dbReference>
<feature type="transmembrane region" description="Helical" evidence="1">
    <location>
        <begin position="611"/>
        <end position="636"/>
    </location>
</feature>
<dbReference type="AlphaFoldDB" id="A0A2Z6RU58"/>
<accession>A0A2Z6RU58</accession>
<dbReference type="InterPro" id="IPR036397">
    <property type="entry name" value="RNaseH_sf"/>
</dbReference>
<dbReference type="EMBL" id="BLAL01000175">
    <property type="protein sequence ID" value="GES87972.1"/>
    <property type="molecule type" value="Genomic_DNA"/>
</dbReference>
<proteinExistence type="predicted"/>
<gene>
    <name evidence="4" type="ORF">RCL2_001493600</name>
    <name evidence="3" type="ORF">RclHR1_06410008</name>
</gene>
<dbReference type="OrthoDB" id="2386076at2759"/>
<comment type="caution">
    <text evidence="3">The sequence shown here is derived from an EMBL/GenBank/DDBJ whole genome shotgun (WGS) entry which is preliminary data.</text>
</comment>
<protein>
    <submittedName>
        <fullName evidence="4">Ribonuclease H-like domain-containing protein</fullName>
    </submittedName>
</protein>
<dbReference type="SUPFAM" id="SSF53098">
    <property type="entry name" value="Ribonuclease H-like"/>
    <property type="match status" value="1"/>
</dbReference>
<sequence length="639" mass="73785">MVLFMKCYWSFYPTHFKQSSLSFPQINRPRTKEWVYIWSPLFQQTVFGRIIEKFIPTSSVSIQHWIIDSSLSTFDLPVFSPCSGCSLNQFSLNIPCSFLAPIQFVLNIPLHKKISESKRQFNLPLCEFSSIAHLHYDFILGFNRFLIPVPSSISLPDNLLIRFIDSGHLRNQLLIFQNQFSSFSNFEFYTDGSVVDLSQETCSMTFAFSQTHPSTPLIHYSTSIENWPSSFKAELSAVVVALLLVPSHSSVIIHTDSQSIVERFNHLSALISLTPRYLLKGSSCNPLWIILFEILSISHISLSLIKIKAHSNDINNNFVDSLARSSHALDPLPVCFTLNFTLISCFPLWKSIPIELNVRQFITNLSRNSGFEKFLFLSRNNRYLILDVHWESTFFILSDDEDSSATFFSSSFRKAHKIKLLLQELPTVKHVKLRRPDLYNGWNCPVCKDHPETFAHIWRCRNHLSRLNTIIFNSKKHLISLVNQYRSINSSRFTNQHLRHPSLWNLDVQNDSFSFVDLIKGVVPCFLFNVIDPFVDNSTITLFILSVFIDSIYSSFMSSVWNPHCERMLLDEYHAGITRQSKRMNCVRSTSPPITRSSFSFVPTFFGVDKLINFGVIGYLFIQIFVYWLIVALLSFRNQ</sequence>
<evidence type="ECO:0000313" key="4">
    <source>
        <dbReference type="EMBL" id="GES87972.1"/>
    </source>
</evidence>
<dbReference type="Gene3D" id="3.30.420.10">
    <property type="entry name" value="Ribonuclease H-like superfamily/Ribonuclease H"/>
    <property type="match status" value="1"/>
</dbReference>
<dbReference type="InterPro" id="IPR002156">
    <property type="entry name" value="RNaseH_domain"/>
</dbReference>
<dbReference type="GO" id="GO:0003676">
    <property type="term" value="F:nucleic acid binding"/>
    <property type="evidence" value="ECO:0007669"/>
    <property type="project" value="InterPro"/>
</dbReference>
<organism evidence="3 5">
    <name type="scientific">Rhizophagus clarus</name>
    <dbReference type="NCBI Taxonomy" id="94130"/>
    <lineage>
        <taxon>Eukaryota</taxon>
        <taxon>Fungi</taxon>
        <taxon>Fungi incertae sedis</taxon>
        <taxon>Mucoromycota</taxon>
        <taxon>Glomeromycotina</taxon>
        <taxon>Glomeromycetes</taxon>
        <taxon>Glomerales</taxon>
        <taxon>Glomeraceae</taxon>
        <taxon>Rhizophagus</taxon>
    </lineage>
</organism>
<evidence type="ECO:0000313" key="3">
    <source>
        <dbReference type="EMBL" id="GBC05771.1"/>
    </source>
</evidence>
<keyword evidence="1" id="KW-0812">Transmembrane</keyword>
<keyword evidence="5" id="KW-1185">Reference proteome</keyword>
<evidence type="ECO:0000256" key="1">
    <source>
        <dbReference type="SAM" id="Phobius"/>
    </source>
</evidence>
<dbReference type="InterPro" id="IPR012337">
    <property type="entry name" value="RNaseH-like_sf"/>
</dbReference>
<keyword evidence="1" id="KW-0472">Membrane</keyword>
<feature type="domain" description="RNase H type-1" evidence="2">
    <location>
        <begin position="182"/>
        <end position="328"/>
    </location>
</feature>
<evidence type="ECO:0000259" key="2">
    <source>
        <dbReference type="PROSITE" id="PS50879"/>
    </source>
</evidence>
<keyword evidence="1" id="KW-1133">Transmembrane helix</keyword>
<dbReference type="Proteomes" id="UP000247702">
    <property type="component" value="Unassembled WGS sequence"/>
</dbReference>
<dbReference type="Proteomes" id="UP000615446">
    <property type="component" value="Unassembled WGS sequence"/>
</dbReference>
<dbReference type="Pfam" id="PF00075">
    <property type="entry name" value="RNase_H"/>
    <property type="match status" value="1"/>
</dbReference>
<dbReference type="GO" id="GO:0004523">
    <property type="term" value="F:RNA-DNA hybrid ribonuclease activity"/>
    <property type="evidence" value="ECO:0007669"/>
    <property type="project" value="InterPro"/>
</dbReference>